<dbReference type="PANTHER" id="PTHR46955:SF3">
    <property type="entry name" value="G_PROTEIN_RECEP_F1_2 DOMAIN-CONTAINING PROTEIN"/>
    <property type="match status" value="1"/>
</dbReference>
<dbReference type="Gene3D" id="1.20.1070.10">
    <property type="entry name" value="Rhodopsin 7-helix transmembrane proteins"/>
    <property type="match status" value="1"/>
</dbReference>
<feature type="transmembrane region" description="Helical" evidence="1">
    <location>
        <begin position="141"/>
        <end position="162"/>
    </location>
</feature>
<keyword evidence="1" id="KW-0472">Membrane</keyword>
<proteinExistence type="predicted"/>
<dbReference type="Proteomes" id="UP001196413">
    <property type="component" value="Unassembled WGS sequence"/>
</dbReference>
<dbReference type="PANTHER" id="PTHR46955">
    <property type="entry name" value="PROTEIN CBG01349-RELATED"/>
    <property type="match status" value="1"/>
</dbReference>
<keyword evidence="1" id="KW-1133">Transmembrane helix</keyword>
<keyword evidence="3" id="KW-1185">Reference proteome</keyword>
<dbReference type="EMBL" id="JAHQIW010000603">
    <property type="protein sequence ID" value="KAJ1349044.1"/>
    <property type="molecule type" value="Genomic_DNA"/>
</dbReference>
<dbReference type="InterPro" id="IPR052322">
    <property type="entry name" value="Mito_rRNA_Mtase_NSUN4"/>
</dbReference>
<feature type="transmembrane region" description="Helical" evidence="1">
    <location>
        <begin position="6"/>
        <end position="32"/>
    </location>
</feature>
<gene>
    <name evidence="2" type="ORF">KIN20_004485</name>
</gene>
<reference evidence="2" key="1">
    <citation type="submission" date="2021-06" db="EMBL/GenBank/DDBJ databases">
        <title>Parelaphostrongylus tenuis whole genome reference sequence.</title>
        <authorList>
            <person name="Garwood T.J."/>
            <person name="Larsen P.A."/>
            <person name="Fountain-Jones N.M."/>
            <person name="Garbe J.R."/>
            <person name="Macchietto M.G."/>
            <person name="Kania S.A."/>
            <person name="Gerhold R.W."/>
            <person name="Richards J.E."/>
            <person name="Wolf T.M."/>
        </authorList>
    </citation>
    <scope>NUCLEOTIDE SEQUENCE</scope>
    <source>
        <strain evidence="2">MNPRO001-30</strain>
        <tissue evidence="2">Meninges</tissue>
    </source>
</reference>
<feature type="transmembrane region" description="Helical" evidence="1">
    <location>
        <begin position="174"/>
        <end position="193"/>
    </location>
</feature>
<dbReference type="InterPro" id="IPR019420">
    <property type="entry name" value="7TM_GPCR_serpentine_rcpt_Srbc"/>
</dbReference>
<feature type="transmembrane region" description="Helical" evidence="1">
    <location>
        <begin position="93"/>
        <end position="114"/>
    </location>
</feature>
<organism evidence="2 3">
    <name type="scientific">Parelaphostrongylus tenuis</name>
    <name type="common">Meningeal worm</name>
    <dbReference type="NCBI Taxonomy" id="148309"/>
    <lineage>
        <taxon>Eukaryota</taxon>
        <taxon>Metazoa</taxon>
        <taxon>Ecdysozoa</taxon>
        <taxon>Nematoda</taxon>
        <taxon>Chromadorea</taxon>
        <taxon>Rhabditida</taxon>
        <taxon>Rhabditina</taxon>
        <taxon>Rhabditomorpha</taxon>
        <taxon>Strongyloidea</taxon>
        <taxon>Metastrongylidae</taxon>
        <taxon>Parelaphostrongylus</taxon>
    </lineage>
</organism>
<dbReference type="AlphaFoldDB" id="A0AAD5QGW1"/>
<accession>A0AAD5QGW1</accession>
<feature type="transmembrane region" description="Helical" evidence="1">
    <location>
        <begin position="44"/>
        <end position="62"/>
    </location>
</feature>
<dbReference type="SUPFAM" id="SSF81321">
    <property type="entry name" value="Family A G protein-coupled receptor-like"/>
    <property type="match status" value="1"/>
</dbReference>
<evidence type="ECO:0000313" key="3">
    <source>
        <dbReference type="Proteomes" id="UP001196413"/>
    </source>
</evidence>
<evidence type="ECO:0000256" key="1">
    <source>
        <dbReference type="SAM" id="Phobius"/>
    </source>
</evidence>
<dbReference type="Pfam" id="PF10316">
    <property type="entry name" value="7TM_GPCR_Srbc"/>
    <property type="match status" value="1"/>
</dbReference>
<evidence type="ECO:0000313" key="2">
    <source>
        <dbReference type="EMBL" id="KAJ1349044.1"/>
    </source>
</evidence>
<sequence length="253" mass="28127">MVKIFHLFIYIAVVCLQHAVIVCNGFVLYLFTKEKGLRQNTSRVLVLFLAATDFLHAVTTALDLALEFSLSPIDRAPNCPSQECFQNDGFSKYLGISNMTMGFVVIVLTILFFVKLRAIQRKPQPVETIESKGNKFKQANLNCIGILLTSLVVTLPSVVIGVSGKTVASAVGPFYFLSLLFAGLLSNIFHVVLNKEMRELGAKCITSKGNCEQKYTFRESDALELLIYNSRESGEQGYVREQFSYPPFISTGL</sequence>
<keyword evidence="1" id="KW-0812">Transmembrane</keyword>
<comment type="caution">
    <text evidence="2">The sequence shown here is derived from an EMBL/GenBank/DDBJ whole genome shotgun (WGS) entry which is preliminary data.</text>
</comment>
<name>A0AAD5QGW1_PARTN</name>
<protein>
    <submittedName>
        <fullName evidence="2">Uncharacterized protein</fullName>
    </submittedName>
</protein>